<dbReference type="SMART" id="SM00198">
    <property type="entry name" value="SCP"/>
    <property type="match status" value="1"/>
</dbReference>
<dbReference type="Proteomes" id="UP001275084">
    <property type="component" value="Unassembled WGS sequence"/>
</dbReference>
<dbReference type="Pfam" id="PF00188">
    <property type="entry name" value="CAP"/>
    <property type="match status" value="1"/>
</dbReference>
<protein>
    <submittedName>
        <fullName evidence="3">CAP domain-containing protein</fullName>
    </submittedName>
</protein>
<accession>A0AAJ0MDY1</accession>
<evidence type="ECO:0000313" key="3">
    <source>
        <dbReference type="EMBL" id="KAK3352584.1"/>
    </source>
</evidence>
<dbReference type="InterPro" id="IPR014044">
    <property type="entry name" value="CAP_dom"/>
</dbReference>
<feature type="signal peptide" evidence="1">
    <location>
        <begin position="1"/>
        <end position="27"/>
    </location>
</feature>
<dbReference type="EMBL" id="JAUIQD010000004">
    <property type="protein sequence ID" value="KAK3352584.1"/>
    <property type="molecule type" value="Genomic_DNA"/>
</dbReference>
<proteinExistence type="predicted"/>
<feature type="domain" description="SCP" evidence="2">
    <location>
        <begin position="48"/>
        <end position="185"/>
    </location>
</feature>
<dbReference type="Gene3D" id="3.40.33.10">
    <property type="entry name" value="CAP"/>
    <property type="match status" value="1"/>
</dbReference>
<evidence type="ECO:0000256" key="1">
    <source>
        <dbReference type="SAM" id="SignalP"/>
    </source>
</evidence>
<feature type="chain" id="PRO_5042460991" evidence="1">
    <location>
        <begin position="28"/>
        <end position="193"/>
    </location>
</feature>
<dbReference type="InterPro" id="IPR001283">
    <property type="entry name" value="CRISP-related"/>
</dbReference>
<name>A0AAJ0MDY1_9PEZI</name>
<dbReference type="PRINTS" id="PR00837">
    <property type="entry name" value="V5TPXLIKE"/>
</dbReference>
<dbReference type="SUPFAM" id="SSF55797">
    <property type="entry name" value="PR-1-like"/>
    <property type="match status" value="1"/>
</dbReference>
<keyword evidence="1" id="KW-0732">Signal</keyword>
<sequence>MFHPRALLGPALVTALALILLGPQALAAEFPGLDLITKGNSPPPTNTDFINTALEAANAVRRAHTAPPLEWDAAIAAAALKKSNGCELNHTGPYGENAYLWWSTPPDSSPNFTERTRDAFASWASETEINAYRAGDLYGGGHFTQTVWKASRRMGCAFSTIRCENNPEEEWWLYCDFEPRGNVYGSYEENVTI</sequence>
<gene>
    <name evidence="3" type="ORF">B0T25DRAFT_453935</name>
</gene>
<dbReference type="InterPro" id="IPR035940">
    <property type="entry name" value="CAP_sf"/>
</dbReference>
<reference evidence="3" key="1">
    <citation type="journal article" date="2023" name="Mol. Phylogenet. Evol.">
        <title>Genome-scale phylogeny and comparative genomics of the fungal order Sordariales.</title>
        <authorList>
            <person name="Hensen N."/>
            <person name="Bonometti L."/>
            <person name="Westerberg I."/>
            <person name="Brannstrom I.O."/>
            <person name="Guillou S."/>
            <person name="Cros-Aarteil S."/>
            <person name="Calhoun S."/>
            <person name="Haridas S."/>
            <person name="Kuo A."/>
            <person name="Mondo S."/>
            <person name="Pangilinan J."/>
            <person name="Riley R."/>
            <person name="LaButti K."/>
            <person name="Andreopoulos B."/>
            <person name="Lipzen A."/>
            <person name="Chen C."/>
            <person name="Yan M."/>
            <person name="Daum C."/>
            <person name="Ng V."/>
            <person name="Clum A."/>
            <person name="Steindorff A."/>
            <person name="Ohm R.A."/>
            <person name="Martin F."/>
            <person name="Silar P."/>
            <person name="Natvig D.O."/>
            <person name="Lalanne C."/>
            <person name="Gautier V."/>
            <person name="Ament-Velasquez S.L."/>
            <person name="Kruys A."/>
            <person name="Hutchinson M.I."/>
            <person name="Powell A.J."/>
            <person name="Barry K."/>
            <person name="Miller A.N."/>
            <person name="Grigoriev I.V."/>
            <person name="Debuchy R."/>
            <person name="Gladieux P."/>
            <person name="Hiltunen Thoren M."/>
            <person name="Johannesson H."/>
        </authorList>
    </citation>
    <scope>NUCLEOTIDE SEQUENCE</scope>
    <source>
        <strain evidence="3">CBS 955.72</strain>
    </source>
</reference>
<dbReference type="AlphaFoldDB" id="A0AAJ0MDY1"/>
<keyword evidence="4" id="KW-1185">Reference proteome</keyword>
<evidence type="ECO:0000313" key="4">
    <source>
        <dbReference type="Proteomes" id="UP001275084"/>
    </source>
</evidence>
<dbReference type="PANTHER" id="PTHR10334">
    <property type="entry name" value="CYSTEINE-RICH SECRETORY PROTEIN-RELATED"/>
    <property type="match status" value="1"/>
</dbReference>
<organism evidence="3 4">
    <name type="scientific">Lasiosphaeria hispida</name>
    <dbReference type="NCBI Taxonomy" id="260671"/>
    <lineage>
        <taxon>Eukaryota</taxon>
        <taxon>Fungi</taxon>
        <taxon>Dikarya</taxon>
        <taxon>Ascomycota</taxon>
        <taxon>Pezizomycotina</taxon>
        <taxon>Sordariomycetes</taxon>
        <taxon>Sordariomycetidae</taxon>
        <taxon>Sordariales</taxon>
        <taxon>Lasiosphaeriaceae</taxon>
        <taxon>Lasiosphaeria</taxon>
    </lineage>
</organism>
<reference evidence="3" key="2">
    <citation type="submission" date="2023-06" db="EMBL/GenBank/DDBJ databases">
        <authorList>
            <consortium name="Lawrence Berkeley National Laboratory"/>
            <person name="Haridas S."/>
            <person name="Hensen N."/>
            <person name="Bonometti L."/>
            <person name="Westerberg I."/>
            <person name="Brannstrom I.O."/>
            <person name="Guillou S."/>
            <person name="Cros-Aarteil S."/>
            <person name="Calhoun S."/>
            <person name="Kuo A."/>
            <person name="Mondo S."/>
            <person name="Pangilinan J."/>
            <person name="Riley R."/>
            <person name="Labutti K."/>
            <person name="Andreopoulos B."/>
            <person name="Lipzen A."/>
            <person name="Chen C."/>
            <person name="Yanf M."/>
            <person name="Daum C."/>
            <person name="Ng V."/>
            <person name="Clum A."/>
            <person name="Steindorff A."/>
            <person name="Ohm R."/>
            <person name="Martin F."/>
            <person name="Silar P."/>
            <person name="Natvig D."/>
            <person name="Lalanne C."/>
            <person name="Gautier V."/>
            <person name="Ament-Velasquez S.L."/>
            <person name="Kruys A."/>
            <person name="Hutchinson M.I."/>
            <person name="Powell A.J."/>
            <person name="Barry K."/>
            <person name="Miller A.N."/>
            <person name="Grigoriev I.V."/>
            <person name="Debuchy R."/>
            <person name="Gladieux P."/>
            <person name="Thoren M.H."/>
            <person name="Johannesson H."/>
        </authorList>
    </citation>
    <scope>NUCLEOTIDE SEQUENCE</scope>
    <source>
        <strain evidence="3">CBS 955.72</strain>
    </source>
</reference>
<evidence type="ECO:0000259" key="2">
    <source>
        <dbReference type="SMART" id="SM00198"/>
    </source>
</evidence>
<comment type="caution">
    <text evidence="3">The sequence shown here is derived from an EMBL/GenBank/DDBJ whole genome shotgun (WGS) entry which is preliminary data.</text>
</comment>